<feature type="non-terminal residue" evidence="2">
    <location>
        <position position="162"/>
    </location>
</feature>
<evidence type="ECO:0000313" key="2">
    <source>
        <dbReference type="EMBL" id="CAA9418805.1"/>
    </source>
</evidence>
<protein>
    <submittedName>
        <fullName evidence="2">Uncharacterized protein</fullName>
    </submittedName>
</protein>
<feature type="compositionally biased region" description="Basic residues" evidence="1">
    <location>
        <begin position="87"/>
        <end position="97"/>
    </location>
</feature>
<proteinExistence type="predicted"/>
<dbReference type="AlphaFoldDB" id="A0A6J4PT26"/>
<feature type="compositionally biased region" description="Basic and acidic residues" evidence="1">
    <location>
        <begin position="122"/>
        <end position="139"/>
    </location>
</feature>
<accession>A0A6J4PT26</accession>
<feature type="compositionally biased region" description="Basic and acidic residues" evidence="1">
    <location>
        <begin position="150"/>
        <end position="162"/>
    </location>
</feature>
<evidence type="ECO:0000256" key="1">
    <source>
        <dbReference type="SAM" id="MobiDB-lite"/>
    </source>
</evidence>
<sequence length="162" mass="17672">ADHDDTTDARADVRRAAGRGVGDARRPGLPRAGLRGPRRAAPRGHGRAGGCREARADRAGAGRRQAAVLRHQARRQPDRDRPGGALVRHRPGRPHRGRPGEARSDGRHHPARRVRRGHHPGGRHDDQGESPAGRREARGPGRRHAPAGPEGREHDRPRLPLL</sequence>
<feature type="compositionally biased region" description="Basic and acidic residues" evidence="1">
    <location>
        <begin position="98"/>
        <end position="108"/>
    </location>
</feature>
<reference evidence="2" key="1">
    <citation type="submission" date="2020-02" db="EMBL/GenBank/DDBJ databases">
        <authorList>
            <person name="Meier V. D."/>
        </authorList>
    </citation>
    <scope>NUCLEOTIDE SEQUENCE</scope>
    <source>
        <strain evidence="2">AVDCRST_MAG06</strain>
    </source>
</reference>
<feature type="compositionally biased region" description="Basic residues" evidence="1">
    <location>
        <begin position="109"/>
        <end position="121"/>
    </location>
</feature>
<feature type="compositionally biased region" description="Basic and acidic residues" evidence="1">
    <location>
        <begin position="50"/>
        <end position="60"/>
    </location>
</feature>
<feature type="compositionally biased region" description="Basic residues" evidence="1">
    <location>
        <begin position="36"/>
        <end position="46"/>
    </location>
</feature>
<name>A0A6J4PT26_9ACTN</name>
<dbReference type="EMBL" id="CADCUP010000226">
    <property type="protein sequence ID" value="CAA9418805.1"/>
    <property type="molecule type" value="Genomic_DNA"/>
</dbReference>
<organism evidence="2">
    <name type="scientific">uncultured Nocardioides sp</name>
    <dbReference type="NCBI Taxonomy" id="198441"/>
    <lineage>
        <taxon>Bacteria</taxon>
        <taxon>Bacillati</taxon>
        <taxon>Actinomycetota</taxon>
        <taxon>Actinomycetes</taxon>
        <taxon>Propionibacteriales</taxon>
        <taxon>Nocardioidaceae</taxon>
        <taxon>Nocardioides</taxon>
        <taxon>environmental samples</taxon>
    </lineage>
</organism>
<feature type="region of interest" description="Disordered" evidence="1">
    <location>
        <begin position="1"/>
        <end position="162"/>
    </location>
</feature>
<feature type="compositionally biased region" description="Basic and acidic residues" evidence="1">
    <location>
        <begin position="1"/>
        <end position="15"/>
    </location>
</feature>
<feature type="non-terminal residue" evidence="2">
    <location>
        <position position="1"/>
    </location>
</feature>
<gene>
    <name evidence="2" type="ORF">AVDCRST_MAG06-3379</name>
</gene>